<feature type="transmembrane region" description="Helical" evidence="1">
    <location>
        <begin position="12"/>
        <end position="31"/>
    </location>
</feature>
<dbReference type="Pfam" id="PF24352">
    <property type="entry name" value="DUF7512"/>
    <property type="match status" value="1"/>
</dbReference>
<evidence type="ECO:0000256" key="1">
    <source>
        <dbReference type="SAM" id="Phobius"/>
    </source>
</evidence>
<keyword evidence="3" id="KW-1185">Reference proteome</keyword>
<keyword evidence="1" id="KW-1133">Transmembrane helix</keyword>
<proteinExistence type="predicted"/>
<keyword evidence="1" id="KW-0812">Transmembrane</keyword>
<reference evidence="2 3" key="1">
    <citation type="journal article" date="2019" name="Int. J. Syst. Evol. Microbiol.">
        <title>The Global Catalogue of Microorganisms (GCM) 10K type strain sequencing project: providing services to taxonomists for standard genome sequencing and annotation.</title>
        <authorList>
            <consortium name="The Broad Institute Genomics Platform"/>
            <consortium name="The Broad Institute Genome Sequencing Center for Infectious Disease"/>
            <person name="Wu L."/>
            <person name="Ma J."/>
        </authorList>
    </citation>
    <scope>NUCLEOTIDE SEQUENCE [LARGE SCALE GENOMIC DNA]</scope>
    <source>
        <strain evidence="2 3">CGMCC 1.12230</strain>
    </source>
</reference>
<protein>
    <submittedName>
        <fullName evidence="2">Uncharacterized protein</fullName>
    </submittedName>
</protein>
<evidence type="ECO:0000313" key="3">
    <source>
        <dbReference type="Proteomes" id="UP001597076"/>
    </source>
</evidence>
<dbReference type="AlphaFoldDB" id="A0ABD6BHC0"/>
<sequence>MSGIESLSGNAQAVALVGLVLLEAIVLYVGYGSLEQLLGEYVVGLLRGD</sequence>
<dbReference type="EMBL" id="JBHUDI010000005">
    <property type="protein sequence ID" value="MFD1563936.1"/>
    <property type="molecule type" value="Genomic_DNA"/>
</dbReference>
<accession>A0ABD6BHC0</accession>
<keyword evidence="1" id="KW-0472">Membrane</keyword>
<dbReference type="RefSeq" id="WP_390286962.1">
    <property type="nucleotide sequence ID" value="NZ_JBHUDI010000005.1"/>
</dbReference>
<organism evidence="2 3">
    <name type="scientific">Haloarchaeobius amylolyticus</name>
    <dbReference type="NCBI Taxonomy" id="1198296"/>
    <lineage>
        <taxon>Archaea</taxon>
        <taxon>Methanobacteriati</taxon>
        <taxon>Methanobacteriota</taxon>
        <taxon>Stenosarchaea group</taxon>
        <taxon>Halobacteria</taxon>
        <taxon>Halobacteriales</taxon>
        <taxon>Halorubellaceae</taxon>
        <taxon>Haloarchaeobius</taxon>
    </lineage>
</organism>
<dbReference type="Proteomes" id="UP001597076">
    <property type="component" value="Unassembled WGS sequence"/>
</dbReference>
<comment type="caution">
    <text evidence="2">The sequence shown here is derived from an EMBL/GenBank/DDBJ whole genome shotgun (WGS) entry which is preliminary data.</text>
</comment>
<name>A0ABD6BHC0_9EURY</name>
<evidence type="ECO:0000313" key="2">
    <source>
        <dbReference type="EMBL" id="MFD1563936.1"/>
    </source>
</evidence>
<dbReference type="InterPro" id="IPR055934">
    <property type="entry name" value="DUF7512"/>
</dbReference>
<gene>
    <name evidence="2" type="ORF">ACFR99_10280</name>
</gene>